<keyword evidence="2" id="KW-0560">Oxidoreductase</keyword>
<dbReference type="RefSeq" id="WP_369774566.1">
    <property type="nucleotide sequence ID" value="NZ_JBGEHV010000004.1"/>
</dbReference>
<protein>
    <submittedName>
        <fullName evidence="2">TIGR03619 family F420-dependent LLM class oxidoreductase</fullName>
        <ecNumber evidence="2">1.-.-.-</ecNumber>
    </submittedName>
</protein>
<sequence length="295" mass="31311">MRLGLALPQLGPFADPRLIPGFAAEAERAGFQSLWASERVHYATRPSSPYPGGDGTPPKRMGATVDPLLVLAVAATATSSAMLGTSTMSAPLHAPVHLARRLAGLEQLSGGRLIAGFGLSWSKDEYEAAGVPWHERGARLDEALDVLNALWGPDPVRHEGRFWTLPEAEFQPKPGPIPIYLGGASPAALRRAGRRGDGWLGVPLPVEPLHRVLGTINEHAAAAGRGPVPTALRINPMIQPTPTDDPATGPVEQLADYLRAVERLGVADVFLDLQFTTDTPEQLLALAGRIRSALG</sequence>
<dbReference type="InterPro" id="IPR036661">
    <property type="entry name" value="Luciferase-like_sf"/>
</dbReference>
<evidence type="ECO:0000313" key="3">
    <source>
        <dbReference type="Proteomes" id="UP001564626"/>
    </source>
</evidence>
<organism evidence="2 3">
    <name type="scientific">Saccharopolyspora cebuensis</name>
    <dbReference type="NCBI Taxonomy" id="418759"/>
    <lineage>
        <taxon>Bacteria</taxon>
        <taxon>Bacillati</taxon>
        <taxon>Actinomycetota</taxon>
        <taxon>Actinomycetes</taxon>
        <taxon>Pseudonocardiales</taxon>
        <taxon>Pseudonocardiaceae</taxon>
        <taxon>Saccharopolyspora</taxon>
    </lineage>
</organism>
<proteinExistence type="predicted"/>
<name>A0ABV4CD17_9PSEU</name>
<dbReference type="Pfam" id="PF00296">
    <property type="entry name" value="Bac_luciferase"/>
    <property type="match status" value="1"/>
</dbReference>
<dbReference type="InterPro" id="IPR051260">
    <property type="entry name" value="Diverse_substr_monoxygenases"/>
</dbReference>
<reference evidence="2 3" key="1">
    <citation type="submission" date="2024-08" db="EMBL/GenBank/DDBJ databases">
        <title>Genome mining of Saccharopolyspora cebuensis PGLac3 from Nigerian medicinal plant.</title>
        <authorList>
            <person name="Ezeobiora C.E."/>
            <person name="Igbokwe N.H."/>
            <person name="Amin D.H."/>
            <person name="Mendie U.E."/>
        </authorList>
    </citation>
    <scope>NUCLEOTIDE SEQUENCE [LARGE SCALE GENOMIC DNA]</scope>
    <source>
        <strain evidence="2 3">PGLac3</strain>
    </source>
</reference>
<evidence type="ECO:0000259" key="1">
    <source>
        <dbReference type="Pfam" id="PF00296"/>
    </source>
</evidence>
<dbReference type="EC" id="1.-.-.-" evidence="2"/>
<evidence type="ECO:0000313" key="2">
    <source>
        <dbReference type="EMBL" id="MEY8038448.1"/>
    </source>
</evidence>
<dbReference type="PANTHER" id="PTHR30011">
    <property type="entry name" value="ALKANESULFONATE MONOOXYGENASE-RELATED"/>
    <property type="match status" value="1"/>
</dbReference>
<feature type="domain" description="Luciferase-like" evidence="1">
    <location>
        <begin position="15"/>
        <end position="245"/>
    </location>
</feature>
<dbReference type="InterPro" id="IPR011251">
    <property type="entry name" value="Luciferase-like_dom"/>
</dbReference>
<gene>
    <name evidence="2" type="ORF">AB8O55_03495</name>
</gene>
<dbReference type="EMBL" id="JBGEHV010000004">
    <property type="protein sequence ID" value="MEY8038448.1"/>
    <property type="molecule type" value="Genomic_DNA"/>
</dbReference>
<dbReference type="SUPFAM" id="SSF51679">
    <property type="entry name" value="Bacterial luciferase-like"/>
    <property type="match status" value="1"/>
</dbReference>
<keyword evidence="3" id="KW-1185">Reference proteome</keyword>
<dbReference type="Proteomes" id="UP001564626">
    <property type="component" value="Unassembled WGS sequence"/>
</dbReference>
<dbReference type="InterPro" id="IPR019921">
    <property type="entry name" value="Lucif-like_OxRdtase_Rv2161c"/>
</dbReference>
<dbReference type="NCBIfam" id="TIGR03619">
    <property type="entry name" value="F420_Rv2161c"/>
    <property type="match status" value="1"/>
</dbReference>
<dbReference type="GO" id="GO:0016491">
    <property type="term" value="F:oxidoreductase activity"/>
    <property type="evidence" value="ECO:0007669"/>
    <property type="project" value="UniProtKB-KW"/>
</dbReference>
<dbReference type="PANTHER" id="PTHR30011:SF32">
    <property type="entry name" value="CONSERVED PROTEIN"/>
    <property type="match status" value="1"/>
</dbReference>
<comment type="caution">
    <text evidence="2">The sequence shown here is derived from an EMBL/GenBank/DDBJ whole genome shotgun (WGS) entry which is preliminary data.</text>
</comment>
<accession>A0ABV4CD17</accession>
<dbReference type="Gene3D" id="3.20.20.30">
    <property type="entry name" value="Luciferase-like domain"/>
    <property type="match status" value="1"/>
</dbReference>